<dbReference type="PRINTS" id="PR01415">
    <property type="entry name" value="ANKYRIN"/>
</dbReference>
<dbReference type="Gene3D" id="1.25.40.20">
    <property type="entry name" value="Ankyrin repeat-containing domain"/>
    <property type="match status" value="4"/>
</dbReference>
<keyword evidence="1" id="KW-0677">Repeat</keyword>
<dbReference type="PROSITE" id="PS50088">
    <property type="entry name" value="ANK_REPEAT"/>
    <property type="match status" value="11"/>
</dbReference>
<dbReference type="PANTHER" id="PTHR24198:SF165">
    <property type="entry name" value="ANKYRIN REPEAT-CONTAINING PROTEIN-RELATED"/>
    <property type="match status" value="1"/>
</dbReference>
<evidence type="ECO:0000256" key="2">
    <source>
        <dbReference type="ARBA" id="ARBA00023043"/>
    </source>
</evidence>
<accession>A0A0F6QA47</accession>
<feature type="repeat" description="ANK" evidence="3">
    <location>
        <begin position="170"/>
        <end position="202"/>
    </location>
</feature>
<dbReference type="EMBL" id="KP706796">
    <property type="protein sequence ID" value="AKD28030.1"/>
    <property type="molecule type" value="Genomic_DNA"/>
</dbReference>
<gene>
    <name evidence="4" type="primary">ank-4</name>
</gene>
<dbReference type="EMBL" id="KP706795">
    <property type="protein sequence ID" value="AKD28028.1"/>
    <property type="molecule type" value="Genomic_DNA"/>
</dbReference>
<sequence>MGDDPCQDLIRACSDGDVARTKELIATHKLSQFDEWSGGYRLLREALKGKHRTIAKLLLESGSRVNSEYESNNSPLHFAVLSEDAQIVSMLLDRCADVDAKNNYSKTALYLAVVRKNLTIAELLLNKNANVNLSDRLCRSALYRAVEMRNPEMTELLLRRGSYDDSKALDGMNPLYLAIEHKNVRIVEDFLNSGPFVNLTSGKYGETPLHHAATHGNEDIVKLLIDRGANVSARNERGLMPIHLAATAKNDDIVEILLKRSVIDADARNDCGKTLLNIIIEQLDVSRIREILKIYPELENEEKQRYFREFFYSDCCHDSTDHDEAISSTIEVLMSHGFTVIPEDAGNRKLLHAVVDKGSTVILKILLDYGADVDSSHIDNVGYTLLHHAANRDQLDIVRMLIEHGADVNAIDGNEKFPLSYAIENVNFEMIKLLVSRGARIKHLFEVLYKLDDRDRWNRRNPNKWDTMKSLVDDRAIIDIHARGNYGESALEFIMFFPNVECENILDVKCELLESLLNHGADVNAKTVDGHSLLYSAVQRGLVEFVEILLKHNADVNIPTNVQMSTPLHLAVAMRNERITRMLIVAGAEVNAKDKFRQTALRFACNCKDGILAGLLLECGATIDDISNGDLAPLHIAAINGSLVIVRKLLDACADVEYRQKNGETALYLAMMCGHCEIVEELLNYGADVNHSWDIESWYSYRDNVKKPEDMYSPSINHHNCFHWNGDRSMNELISRHIVKLKSLNRYLNARNLNRIRFNESLRDFQIVCEREVESMKREKIGKRNISYYDIMTKSIDQLAILSGNKCIADALETFNCDERFPEYGKMLYYHWKRGQHRGNLLRSSVESLNFLSGFALRGPMSLEIMEYLNNEDLKNLIEAGSRLMIADKPSDNLSCEGKKN</sequence>
<evidence type="ECO:0000256" key="3">
    <source>
        <dbReference type="PROSITE-ProRule" id="PRU00023"/>
    </source>
</evidence>
<feature type="repeat" description="ANK" evidence="3">
    <location>
        <begin position="71"/>
        <end position="103"/>
    </location>
</feature>
<dbReference type="PANTHER" id="PTHR24198">
    <property type="entry name" value="ANKYRIN REPEAT AND PROTEIN KINASE DOMAIN-CONTAINING PROTEIN"/>
    <property type="match status" value="1"/>
</dbReference>
<dbReference type="Pfam" id="PF00023">
    <property type="entry name" value="Ank"/>
    <property type="match status" value="1"/>
</dbReference>
<name>A0A0F6QA47_9HYME</name>
<dbReference type="SUPFAM" id="SSF48403">
    <property type="entry name" value="Ankyrin repeat"/>
    <property type="match status" value="2"/>
</dbReference>
<feature type="repeat" description="ANK" evidence="3">
    <location>
        <begin position="629"/>
        <end position="661"/>
    </location>
</feature>
<feature type="repeat" description="ANK" evidence="3">
    <location>
        <begin position="346"/>
        <end position="378"/>
    </location>
</feature>
<feature type="repeat" description="ANK" evidence="3">
    <location>
        <begin position="104"/>
        <end position="136"/>
    </location>
</feature>
<feature type="repeat" description="ANK" evidence="3">
    <location>
        <begin position="529"/>
        <end position="561"/>
    </location>
</feature>
<dbReference type="InterPro" id="IPR002110">
    <property type="entry name" value="Ankyrin_rpt"/>
</dbReference>
<keyword evidence="2 3" id="KW-0040">ANK repeat</keyword>
<evidence type="ECO:0000313" key="4">
    <source>
        <dbReference type="EMBL" id="AKD28028.1"/>
    </source>
</evidence>
<proteinExistence type="predicted"/>
<feature type="repeat" description="ANK" evidence="3">
    <location>
        <begin position="381"/>
        <end position="413"/>
    </location>
</feature>
<protein>
    <submittedName>
        <fullName evidence="4">Ankyrin repeat domain protein</fullName>
    </submittedName>
</protein>
<feature type="repeat" description="ANK" evidence="3">
    <location>
        <begin position="563"/>
        <end position="595"/>
    </location>
</feature>
<dbReference type="AlphaFoldDB" id="A0A0F6QA47"/>
<feature type="repeat" description="ANK" evidence="3">
    <location>
        <begin position="204"/>
        <end position="236"/>
    </location>
</feature>
<dbReference type="SMART" id="SM00248">
    <property type="entry name" value="ANK"/>
    <property type="match status" value="16"/>
</dbReference>
<dbReference type="Pfam" id="PF12796">
    <property type="entry name" value="Ank_2"/>
    <property type="match status" value="5"/>
</dbReference>
<dbReference type="PROSITE" id="PS50297">
    <property type="entry name" value="ANK_REP_REGION"/>
    <property type="match status" value="9"/>
</dbReference>
<feature type="repeat" description="ANK" evidence="3">
    <location>
        <begin position="237"/>
        <end position="262"/>
    </location>
</feature>
<organism evidence="4">
    <name type="scientific">Glypta fumiferanae</name>
    <dbReference type="NCBI Taxonomy" id="389681"/>
    <lineage>
        <taxon>Eukaryota</taxon>
        <taxon>Metazoa</taxon>
        <taxon>Ecdysozoa</taxon>
        <taxon>Arthropoda</taxon>
        <taxon>Hexapoda</taxon>
        <taxon>Insecta</taxon>
        <taxon>Pterygota</taxon>
        <taxon>Neoptera</taxon>
        <taxon>Endopterygota</taxon>
        <taxon>Hymenoptera</taxon>
        <taxon>Apocrita</taxon>
        <taxon>Ichneumonoidea</taxon>
        <taxon>Ichneumonidae</taxon>
        <taxon>Banchinae</taxon>
        <taxon>Glypta</taxon>
    </lineage>
</organism>
<feature type="repeat" description="ANK" evidence="3">
    <location>
        <begin position="662"/>
        <end position="690"/>
    </location>
</feature>
<reference evidence="4" key="1">
    <citation type="journal article" date="2015" name="J. Virol.">
        <title>Genomic and Proteomic Analyses Indicate that Banchine and Campoplegine Polydnaviruses Have Similar, if Not Identical, Viral Ancestors.</title>
        <authorList>
            <person name="Beliveau C."/>
            <person name="Cohen A."/>
            <person name="Stewart D."/>
            <person name="Periquet G."/>
            <person name="Djoumad A."/>
            <person name="Kuhn L."/>
            <person name="Stoltz D."/>
            <person name="Volkoff A.-N."/>
            <person name="Herniou E."/>
            <person name="Drezen J.-M."/>
            <person name="Cusson M."/>
        </authorList>
    </citation>
    <scope>NUCLEOTIDE SEQUENCE</scope>
</reference>
<dbReference type="InterPro" id="IPR036770">
    <property type="entry name" value="Ankyrin_rpt-contain_sf"/>
</dbReference>
<evidence type="ECO:0000256" key="1">
    <source>
        <dbReference type="ARBA" id="ARBA00022737"/>
    </source>
</evidence>